<evidence type="ECO:0000313" key="7">
    <source>
        <dbReference type="EMBL" id="CAG6723464.1"/>
    </source>
</evidence>
<evidence type="ECO:0000256" key="4">
    <source>
        <dbReference type="PROSITE-ProRule" id="PRU00176"/>
    </source>
</evidence>
<dbReference type="PROSITE" id="PS50102">
    <property type="entry name" value="RRM"/>
    <property type="match status" value="1"/>
</dbReference>
<dbReference type="PANTHER" id="PTHR21245">
    <property type="entry name" value="HETEROGENEOUS NUCLEAR RIBONUCLEOPROTEIN"/>
    <property type="match status" value="1"/>
</dbReference>
<dbReference type="Gene3D" id="3.30.70.330">
    <property type="match status" value="1"/>
</dbReference>
<evidence type="ECO:0000256" key="3">
    <source>
        <dbReference type="ARBA" id="ARBA00030780"/>
    </source>
</evidence>
<sequence length="174" mass="19801">MTDKRNASHGASTSSGGSHEEINERRLWIGNLDIRVTEYRLMKLLQSFGKLEKFDMLFHRTGPLAGQPRGYGFATYENKDNAKRCMDKLNNSKLGTRVIVVKYAHSMSKEEMEKSKVNLNIPVLIGVKSDQDKREVKNRMSKIQEIEAKLAMMEKSKEDLSDTLLKKTGGSFRS</sequence>
<feature type="compositionally biased region" description="Low complexity" evidence="5">
    <location>
        <begin position="8"/>
        <end position="17"/>
    </location>
</feature>
<feature type="domain" description="RRM" evidence="6">
    <location>
        <begin position="25"/>
        <end position="106"/>
    </location>
</feature>
<evidence type="ECO:0000259" key="6">
    <source>
        <dbReference type="PROSITE" id="PS50102"/>
    </source>
</evidence>
<evidence type="ECO:0000256" key="5">
    <source>
        <dbReference type="SAM" id="MobiDB-lite"/>
    </source>
</evidence>
<dbReference type="AlphaFoldDB" id="A0A8D8VHC7"/>
<dbReference type="EMBL" id="HBUF01365729">
    <property type="protein sequence ID" value="CAG6723464.1"/>
    <property type="molecule type" value="Transcribed_RNA"/>
</dbReference>
<organism evidence="7">
    <name type="scientific">Cacopsylla melanoneura</name>
    <dbReference type="NCBI Taxonomy" id="428564"/>
    <lineage>
        <taxon>Eukaryota</taxon>
        <taxon>Metazoa</taxon>
        <taxon>Ecdysozoa</taxon>
        <taxon>Arthropoda</taxon>
        <taxon>Hexapoda</taxon>
        <taxon>Insecta</taxon>
        <taxon>Pterygota</taxon>
        <taxon>Neoptera</taxon>
        <taxon>Paraneoptera</taxon>
        <taxon>Hemiptera</taxon>
        <taxon>Sternorrhyncha</taxon>
        <taxon>Psylloidea</taxon>
        <taxon>Psyllidae</taxon>
        <taxon>Psyllinae</taxon>
        <taxon>Cacopsylla</taxon>
    </lineage>
</organism>
<dbReference type="EMBL" id="HBUF01365728">
    <property type="protein sequence ID" value="CAG6723461.1"/>
    <property type="molecule type" value="Transcribed_RNA"/>
</dbReference>
<dbReference type="InterPro" id="IPR039157">
    <property type="entry name" value="RBM18_RRM"/>
</dbReference>
<dbReference type="SUPFAM" id="SSF54928">
    <property type="entry name" value="RNA-binding domain, RBD"/>
    <property type="match status" value="1"/>
</dbReference>
<feature type="region of interest" description="Disordered" evidence="5">
    <location>
        <begin position="1"/>
        <end position="20"/>
    </location>
</feature>
<dbReference type="InterPro" id="IPR035979">
    <property type="entry name" value="RBD_domain_sf"/>
</dbReference>
<dbReference type="SMART" id="SM00360">
    <property type="entry name" value="RRM"/>
    <property type="match status" value="1"/>
</dbReference>
<protein>
    <recommendedName>
        <fullName evidence="1">Probable RNA-binding protein 18</fullName>
    </recommendedName>
    <alternativeName>
        <fullName evidence="3">RNA-binding motif protein 18</fullName>
    </alternativeName>
</protein>
<accession>A0A8D8VHC7</accession>
<proteinExistence type="predicted"/>
<keyword evidence="2 4" id="KW-0694">RNA-binding</keyword>
<reference evidence="7" key="1">
    <citation type="submission" date="2021-05" db="EMBL/GenBank/DDBJ databases">
        <authorList>
            <person name="Alioto T."/>
            <person name="Alioto T."/>
            <person name="Gomez Garrido J."/>
        </authorList>
    </citation>
    <scope>NUCLEOTIDE SEQUENCE</scope>
</reference>
<evidence type="ECO:0000256" key="2">
    <source>
        <dbReference type="ARBA" id="ARBA00022884"/>
    </source>
</evidence>
<dbReference type="Pfam" id="PF00076">
    <property type="entry name" value="RRM_1"/>
    <property type="match status" value="1"/>
</dbReference>
<dbReference type="InterPro" id="IPR000504">
    <property type="entry name" value="RRM_dom"/>
</dbReference>
<dbReference type="CDD" id="cd12355">
    <property type="entry name" value="RRM_RBM18"/>
    <property type="match status" value="1"/>
</dbReference>
<name>A0A8D8VHC7_9HEMI</name>
<dbReference type="InterPro" id="IPR012677">
    <property type="entry name" value="Nucleotide-bd_a/b_plait_sf"/>
</dbReference>
<evidence type="ECO:0000256" key="1">
    <source>
        <dbReference type="ARBA" id="ARBA00021141"/>
    </source>
</evidence>
<dbReference type="GO" id="GO:0003723">
    <property type="term" value="F:RNA binding"/>
    <property type="evidence" value="ECO:0007669"/>
    <property type="project" value="UniProtKB-UniRule"/>
</dbReference>